<dbReference type="Pfam" id="PF00126">
    <property type="entry name" value="HTH_1"/>
    <property type="match status" value="1"/>
</dbReference>
<dbReference type="Gene3D" id="1.10.10.10">
    <property type="entry name" value="Winged helix-like DNA-binding domain superfamily/Winged helix DNA-binding domain"/>
    <property type="match status" value="1"/>
</dbReference>
<reference evidence="6 7" key="1">
    <citation type="submission" date="2017-11" db="EMBL/GenBank/DDBJ databases">
        <title>Reclassification of Bisgaard taxon 7 as Conservatibacter flavescens gen. nov., sp. nov.</title>
        <authorList>
            <person name="Christensen H."/>
        </authorList>
    </citation>
    <scope>NUCLEOTIDE SEQUENCE [LARGE SCALE GENOMIC DNA]</scope>
    <source>
        <strain evidence="6 7">7_4</strain>
    </source>
</reference>
<dbReference type="PANTHER" id="PTHR30346:SF17">
    <property type="entry name" value="LYSR FAMILY TRANSCRIPTIONAL REGULATOR"/>
    <property type="match status" value="1"/>
</dbReference>
<comment type="similarity">
    <text evidence="1">Belongs to the LysR transcriptional regulatory family.</text>
</comment>
<dbReference type="PROSITE" id="PS50931">
    <property type="entry name" value="HTH_LYSR"/>
    <property type="match status" value="1"/>
</dbReference>
<dbReference type="GO" id="GO:0003677">
    <property type="term" value="F:DNA binding"/>
    <property type="evidence" value="ECO:0007669"/>
    <property type="project" value="UniProtKB-KW"/>
</dbReference>
<proteinExistence type="inferred from homology"/>
<dbReference type="GO" id="GO:0003700">
    <property type="term" value="F:DNA-binding transcription factor activity"/>
    <property type="evidence" value="ECO:0007669"/>
    <property type="project" value="InterPro"/>
</dbReference>
<dbReference type="SUPFAM" id="SSF53850">
    <property type="entry name" value="Periplasmic binding protein-like II"/>
    <property type="match status" value="1"/>
</dbReference>
<evidence type="ECO:0000256" key="4">
    <source>
        <dbReference type="ARBA" id="ARBA00023163"/>
    </source>
</evidence>
<keyword evidence="2" id="KW-0805">Transcription regulation</keyword>
<dbReference type="InterPro" id="IPR036390">
    <property type="entry name" value="WH_DNA-bd_sf"/>
</dbReference>
<sequence length="312" mass="35060">MNFKQLRSFCAIVERKGLTAAAEVLFIAPTAISMQLLQLEAELGGLLFDRSKKPMELTALGRFFYPKAKGLVQEFQRLEREMKDLSAGKKEWLRVGFIRSVINSLLPKAIQEFKLKHPNAHLDLVEVLSEYQFESLRNDEIDIGISRFIGVHEIESKLLQHVLIKDPFVLAVSINDPLANRSSVSLSDLNNYPLVLYPKDDKSNFAQKMLSFFQQMQQDPYVAYEAVEIHTALALVGAGLGITLVGKSVAENNRQDVAFIPITDLSEGSSVIAFTREHESNYLVHDFLMILHDIASELSELQTPMNHVGDGD</sequence>
<gene>
    <name evidence="6" type="ORF">CVP05_08940</name>
</gene>
<dbReference type="SUPFAM" id="SSF46785">
    <property type="entry name" value="Winged helix' DNA-binding domain"/>
    <property type="match status" value="1"/>
</dbReference>
<keyword evidence="4" id="KW-0804">Transcription</keyword>
<dbReference type="Gene3D" id="3.40.190.10">
    <property type="entry name" value="Periplasmic binding protein-like II"/>
    <property type="match status" value="2"/>
</dbReference>
<evidence type="ECO:0000313" key="6">
    <source>
        <dbReference type="EMBL" id="PJG84951.1"/>
    </source>
</evidence>
<comment type="caution">
    <text evidence="6">The sequence shown here is derived from an EMBL/GenBank/DDBJ whole genome shotgun (WGS) entry which is preliminary data.</text>
</comment>
<evidence type="ECO:0000256" key="3">
    <source>
        <dbReference type="ARBA" id="ARBA00023125"/>
    </source>
</evidence>
<keyword evidence="7" id="KW-1185">Reference proteome</keyword>
<dbReference type="CDD" id="cd08414">
    <property type="entry name" value="PBP2_LTTR_aromatics_like"/>
    <property type="match status" value="1"/>
</dbReference>
<organism evidence="6 7">
    <name type="scientific">Conservatibacter flavescens</name>
    <dbReference type="NCBI Taxonomy" id="28161"/>
    <lineage>
        <taxon>Bacteria</taxon>
        <taxon>Pseudomonadati</taxon>
        <taxon>Pseudomonadota</taxon>
        <taxon>Gammaproteobacteria</taxon>
        <taxon>Pasteurellales</taxon>
        <taxon>Pasteurellaceae</taxon>
        <taxon>Conservatibacter</taxon>
    </lineage>
</organism>
<evidence type="ECO:0000313" key="7">
    <source>
        <dbReference type="Proteomes" id="UP000229329"/>
    </source>
</evidence>
<evidence type="ECO:0000256" key="2">
    <source>
        <dbReference type="ARBA" id="ARBA00023015"/>
    </source>
</evidence>
<dbReference type="AlphaFoldDB" id="A0A2M8S1C1"/>
<dbReference type="RefSeq" id="WP_100289228.1">
    <property type="nucleotide sequence ID" value="NZ_PHHA01000020.1"/>
</dbReference>
<protein>
    <submittedName>
        <fullName evidence="6">LysR family transcriptional regulator</fullName>
    </submittedName>
</protein>
<dbReference type="EMBL" id="PHHA01000020">
    <property type="protein sequence ID" value="PJG84951.1"/>
    <property type="molecule type" value="Genomic_DNA"/>
</dbReference>
<evidence type="ECO:0000256" key="1">
    <source>
        <dbReference type="ARBA" id="ARBA00009437"/>
    </source>
</evidence>
<keyword evidence="3" id="KW-0238">DNA-binding</keyword>
<name>A0A2M8S1C1_9PAST</name>
<dbReference type="OrthoDB" id="646694at2"/>
<dbReference type="Pfam" id="PF03466">
    <property type="entry name" value="LysR_substrate"/>
    <property type="match status" value="1"/>
</dbReference>
<evidence type="ECO:0000259" key="5">
    <source>
        <dbReference type="PROSITE" id="PS50931"/>
    </source>
</evidence>
<dbReference type="PANTHER" id="PTHR30346">
    <property type="entry name" value="TRANSCRIPTIONAL DUAL REGULATOR HCAR-RELATED"/>
    <property type="match status" value="1"/>
</dbReference>
<feature type="domain" description="HTH lysR-type" evidence="5">
    <location>
        <begin position="1"/>
        <end position="58"/>
    </location>
</feature>
<dbReference type="GO" id="GO:0032993">
    <property type="term" value="C:protein-DNA complex"/>
    <property type="evidence" value="ECO:0007669"/>
    <property type="project" value="TreeGrafter"/>
</dbReference>
<dbReference type="InterPro" id="IPR005119">
    <property type="entry name" value="LysR_subst-bd"/>
</dbReference>
<dbReference type="InterPro" id="IPR000847">
    <property type="entry name" value="LysR_HTH_N"/>
</dbReference>
<dbReference type="FunFam" id="1.10.10.10:FF:000001">
    <property type="entry name" value="LysR family transcriptional regulator"/>
    <property type="match status" value="1"/>
</dbReference>
<accession>A0A2M8S1C1</accession>
<dbReference type="InterPro" id="IPR036388">
    <property type="entry name" value="WH-like_DNA-bd_sf"/>
</dbReference>
<dbReference type="Proteomes" id="UP000229329">
    <property type="component" value="Unassembled WGS sequence"/>
</dbReference>